<dbReference type="InterPro" id="IPR027853">
    <property type="entry name" value="DUF4492"/>
</dbReference>
<feature type="transmembrane region" description="Helical" evidence="1">
    <location>
        <begin position="59"/>
        <end position="79"/>
    </location>
</feature>
<proteinExistence type="predicted"/>
<organism evidence="2">
    <name type="scientific">Parabacteroides merdae</name>
    <dbReference type="NCBI Taxonomy" id="46503"/>
    <lineage>
        <taxon>Bacteria</taxon>
        <taxon>Pseudomonadati</taxon>
        <taxon>Bacteroidota</taxon>
        <taxon>Bacteroidia</taxon>
        <taxon>Bacteroidales</taxon>
        <taxon>Tannerellaceae</taxon>
        <taxon>Parabacteroides</taxon>
    </lineage>
</organism>
<reference evidence="2" key="1">
    <citation type="submission" date="2019-11" db="EMBL/GenBank/DDBJ databases">
        <authorList>
            <person name="Feng L."/>
        </authorList>
    </citation>
    <scope>NUCLEOTIDE SEQUENCE</scope>
    <source>
        <strain evidence="2">PmerdaeLFYP103</strain>
    </source>
</reference>
<sequence>MLLGENILTLSLYLYRKKTYSSNLLLLKYDTDMKREPVYIRIYHFYLEGFREMKLGKTLWLIILVKLFIMFFILKLFFFPNYLGKLDGDSAKEEHVSGELINRAITP</sequence>
<dbReference type="Pfam" id="PF14899">
    <property type="entry name" value="DUF4492"/>
    <property type="match status" value="1"/>
</dbReference>
<accession>A0A6N3GQE0</accession>
<gene>
    <name evidence="2" type="ORF">PMLFYP103_03093</name>
</gene>
<evidence type="ECO:0000256" key="1">
    <source>
        <dbReference type="SAM" id="Phobius"/>
    </source>
</evidence>
<keyword evidence="1" id="KW-0812">Transmembrane</keyword>
<evidence type="ECO:0000313" key="2">
    <source>
        <dbReference type="EMBL" id="VYU66101.1"/>
    </source>
</evidence>
<evidence type="ECO:0008006" key="3">
    <source>
        <dbReference type="Google" id="ProtNLM"/>
    </source>
</evidence>
<dbReference type="EMBL" id="CACRUV010000041">
    <property type="protein sequence ID" value="VYU66101.1"/>
    <property type="molecule type" value="Genomic_DNA"/>
</dbReference>
<protein>
    <recommendedName>
        <fullName evidence="3">DUF4492 domain-containing protein</fullName>
    </recommendedName>
</protein>
<dbReference type="AlphaFoldDB" id="A0A6N3GQE0"/>
<name>A0A6N3GQE0_9BACT</name>
<keyword evidence="1" id="KW-1133">Transmembrane helix</keyword>
<keyword evidence="1" id="KW-0472">Membrane</keyword>